<dbReference type="EMBL" id="CAJVCH010041713">
    <property type="protein sequence ID" value="CAG7716858.1"/>
    <property type="molecule type" value="Genomic_DNA"/>
</dbReference>
<dbReference type="GO" id="GO:0006457">
    <property type="term" value="P:protein folding"/>
    <property type="evidence" value="ECO:0007669"/>
    <property type="project" value="TreeGrafter"/>
</dbReference>
<dbReference type="PANTHER" id="PTHR45809">
    <property type="entry name" value="VIRAL IAP-ASSOCIATED FACTOR HOMOLOG"/>
    <property type="match status" value="1"/>
</dbReference>
<feature type="domain" description="Phosducin" evidence="3">
    <location>
        <begin position="50"/>
        <end position="180"/>
    </location>
</feature>
<dbReference type="InterPro" id="IPR024253">
    <property type="entry name" value="Phosducin_thioredoxin-like_dom"/>
</dbReference>
<proteinExistence type="inferred from homology"/>
<dbReference type="OrthoDB" id="45518at2759"/>
<feature type="region of interest" description="Disordered" evidence="2">
    <location>
        <begin position="212"/>
        <end position="235"/>
    </location>
</feature>
<dbReference type="GO" id="GO:0005737">
    <property type="term" value="C:cytoplasm"/>
    <property type="evidence" value="ECO:0007669"/>
    <property type="project" value="TreeGrafter"/>
</dbReference>
<protein>
    <recommendedName>
        <fullName evidence="3">Phosducin domain-containing protein</fullName>
    </recommendedName>
</protein>
<keyword evidence="5" id="KW-1185">Reference proteome</keyword>
<evidence type="ECO:0000313" key="5">
    <source>
        <dbReference type="Proteomes" id="UP000708208"/>
    </source>
</evidence>
<evidence type="ECO:0000256" key="1">
    <source>
        <dbReference type="ARBA" id="ARBA00009686"/>
    </source>
</evidence>
<gene>
    <name evidence="4" type="ORF">AFUS01_LOCUS6345</name>
</gene>
<sequence length="235" mass="26753">MQNPNEDTEWNDVLRSKGILPPKQETEITEDQIVSMLESTIEERTGTGRNLEKLSLDELDELEDEEEERILQEYKAKRMQEMKAQIAKSKFGEVLEITAQDYVQEINKAGEGIWVVLHLYKQGIPMCALLNQFMAQMAAKFPTTKFVKSISTVCIPNYPDKNVPTIFIYFEGEMKKQYIGPVSLRGTNLTLDEFEYLLGKVGAVKSTIEKDPKPKVRDNLMSQLGKGGDSDSDDY</sequence>
<name>A0A8J2JYJ6_9HEXA</name>
<dbReference type="Pfam" id="PF02114">
    <property type="entry name" value="Phosducin"/>
    <property type="match status" value="1"/>
</dbReference>
<dbReference type="PANTHER" id="PTHR45809:SF3">
    <property type="entry name" value="VIRAL IAP-ASSOCIATED FACTOR HOMOLOG"/>
    <property type="match status" value="1"/>
</dbReference>
<comment type="similarity">
    <text evidence="1">Belongs to the phosducin family.</text>
</comment>
<evidence type="ECO:0000313" key="4">
    <source>
        <dbReference type="EMBL" id="CAG7716858.1"/>
    </source>
</evidence>
<dbReference type="AlphaFoldDB" id="A0A8J2JYJ6"/>
<evidence type="ECO:0000259" key="3">
    <source>
        <dbReference type="Pfam" id="PF02114"/>
    </source>
</evidence>
<evidence type="ECO:0000256" key="2">
    <source>
        <dbReference type="SAM" id="MobiDB-lite"/>
    </source>
</evidence>
<organism evidence="4 5">
    <name type="scientific">Allacma fusca</name>
    <dbReference type="NCBI Taxonomy" id="39272"/>
    <lineage>
        <taxon>Eukaryota</taxon>
        <taxon>Metazoa</taxon>
        <taxon>Ecdysozoa</taxon>
        <taxon>Arthropoda</taxon>
        <taxon>Hexapoda</taxon>
        <taxon>Collembola</taxon>
        <taxon>Symphypleona</taxon>
        <taxon>Sminthuridae</taxon>
        <taxon>Allacma</taxon>
    </lineage>
</organism>
<dbReference type="Proteomes" id="UP000708208">
    <property type="component" value="Unassembled WGS sequence"/>
</dbReference>
<feature type="region of interest" description="Disordered" evidence="2">
    <location>
        <begin position="1"/>
        <end position="25"/>
    </location>
</feature>
<accession>A0A8J2JYJ6</accession>
<dbReference type="CDD" id="cd02988">
    <property type="entry name" value="Phd_like_VIAF"/>
    <property type="match status" value="1"/>
</dbReference>
<reference evidence="4" key="1">
    <citation type="submission" date="2021-06" db="EMBL/GenBank/DDBJ databases">
        <authorList>
            <person name="Hodson N. C."/>
            <person name="Mongue J. A."/>
            <person name="Jaron S. K."/>
        </authorList>
    </citation>
    <scope>NUCLEOTIDE SEQUENCE</scope>
</reference>
<comment type="caution">
    <text evidence="4">The sequence shown here is derived from an EMBL/GenBank/DDBJ whole genome shotgun (WGS) entry which is preliminary data.</text>
</comment>
<feature type="compositionally biased region" description="Acidic residues" evidence="2">
    <location>
        <begin position="1"/>
        <end position="10"/>
    </location>
</feature>
<dbReference type="InterPro" id="IPR051498">
    <property type="entry name" value="Phosducin-like_chap/apop_reg"/>
</dbReference>